<organism evidence="1 2">
    <name type="scientific">Candidatus Segetimicrobium genomatis</name>
    <dbReference type="NCBI Taxonomy" id="2569760"/>
    <lineage>
        <taxon>Bacteria</taxon>
        <taxon>Bacillati</taxon>
        <taxon>Candidatus Sysuimicrobiota</taxon>
        <taxon>Candidatus Sysuimicrobiia</taxon>
        <taxon>Candidatus Sysuimicrobiales</taxon>
        <taxon>Candidatus Segetimicrobiaceae</taxon>
        <taxon>Candidatus Segetimicrobium</taxon>
    </lineage>
</organism>
<dbReference type="Proteomes" id="UP000318834">
    <property type="component" value="Unassembled WGS sequence"/>
</dbReference>
<accession>A0A537IM82</accession>
<dbReference type="AlphaFoldDB" id="A0A537IM82"/>
<evidence type="ECO:0000313" key="2">
    <source>
        <dbReference type="Proteomes" id="UP000318834"/>
    </source>
</evidence>
<name>A0A537IM82_9BACT</name>
<proteinExistence type="predicted"/>
<evidence type="ECO:0000313" key="1">
    <source>
        <dbReference type="EMBL" id="TMI72399.1"/>
    </source>
</evidence>
<comment type="caution">
    <text evidence="1">The sequence shown here is derived from an EMBL/GenBank/DDBJ whole genome shotgun (WGS) entry which is preliminary data.</text>
</comment>
<gene>
    <name evidence="1" type="ORF">E6H05_11245</name>
</gene>
<reference evidence="1 2" key="1">
    <citation type="journal article" date="2019" name="Nat. Microbiol.">
        <title>Mediterranean grassland soil C-N compound turnover is dependent on rainfall and depth, and is mediated by genomically divergent microorganisms.</title>
        <authorList>
            <person name="Diamond S."/>
            <person name="Andeer P.F."/>
            <person name="Li Z."/>
            <person name="Crits-Christoph A."/>
            <person name="Burstein D."/>
            <person name="Anantharaman K."/>
            <person name="Lane K.R."/>
            <person name="Thomas B.C."/>
            <person name="Pan C."/>
            <person name="Northen T.R."/>
            <person name="Banfield J.F."/>
        </authorList>
    </citation>
    <scope>NUCLEOTIDE SEQUENCE [LARGE SCALE GENOMIC DNA]</scope>
    <source>
        <strain evidence="1">NP_8</strain>
    </source>
</reference>
<dbReference type="EMBL" id="VBAP01000089">
    <property type="protein sequence ID" value="TMI72399.1"/>
    <property type="molecule type" value="Genomic_DNA"/>
</dbReference>
<sequence>MATLQAARAKTLGLPTASAKSWGLNRAIYYAAAKRGFKGGKGPAKPKKYTASFGEFHLGDDKAYKVTAAGSTLFTIGGEVQRPEDFRRQIEQRFVGTFKDAWAEALRIVGVFSKPVLESQQQFYMQVYRPRRDVLAAKWTERTAQTKVSSQQ</sequence>
<protein>
    <submittedName>
        <fullName evidence="1">Uncharacterized protein</fullName>
    </submittedName>
</protein>